<comment type="similarity">
    <text evidence="1">Belongs to the peptidase S1C family.</text>
</comment>
<evidence type="ECO:0000313" key="8">
    <source>
        <dbReference type="EMBL" id="GGK07836.1"/>
    </source>
</evidence>
<dbReference type="EMBL" id="BMPO01000010">
    <property type="protein sequence ID" value="GGK07836.1"/>
    <property type="molecule type" value="Genomic_DNA"/>
</dbReference>
<evidence type="ECO:0000256" key="3">
    <source>
        <dbReference type="ARBA" id="ARBA00022801"/>
    </source>
</evidence>
<sequence>MRRFPADRAATDRPATDSPSITGLTDEIPAMFKALRFFGWPAVVGILLALVVLQRYPAWFGLTDRALGLREAQGTLLEAPAVAPYSYAIAVGNAAPSVANLYTTKTVKKSNSPLMEDPAFRRFYGDNLPSQKRMESSLGSAVIMSPEGYLLTNNHVTKDAEQIVVALKDGRETIARVIGSDPETDLAVLKIDLPNLPAIALGKSDNIQIGDVALAIGNPFGVGQTVTMGIVSATGRNQLGLNTYEDFIQTDAAINPGNSGGALVDANGSLMGINTAIFSQSGGSQGIGFAIPIKLATEVMKSIIEHGHVIRGWLGVEVQPLSAALAESFGIQGRSGIVVAGVYRDGPADKAKLRPGDLILSIDDEQSNDGRRSMNQIARTRPGEKISIQVLRDGKQLTLTAEVGVRPPMESSPEK</sequence>
<dbReference type="Gene3D" id="2.40.10.120">
    <property type="match status" value="1"/>
</dbReference>
<proteinExistence type="inferred from homology"/>
<dbReference type="Pfam" id="PF13365">
    <property type="entry name" value="Trypsin_2"/>
    <property type="match status" value="1"/>
</dbReference>
<evidence type="ECO:0000313" key="9">
    <source>
        <dbReference type="Proteomes" id="UP000635983"/>
    </source>
</evidence>
<dbReference type="PANTHER" id="PTHR43343">
    <property type="entry name" value="PEPTIDASE S12"/>
    <property type="match status" value="1"/>
</dbReference>
<evidence type="ECO:0000256" key="5">
    <source>
        <dbReference type="SAM" id="MobiDB-lite"/>
    </source>
</evidence>
<organism evidence="8 9">
    <name type="scientific">Pseudomonas matsuisoli</name>
    <dbReference type="NCBI Taxonomy" id="1515666"/>
    <lineage>
        <taxon>Bacteria</taxon>
        <taxon>Pseudomonadati</taxon>
        <taxon>Pseudomonadota</taxon>
        <taxon>Gammaproteobacteria</taxon>
        <taxon>Pseudomonadales</taxon>
        <taxon>Pseudomonadaceae</taxon>
        <taxon>Pseudomonas</taxon>
    </lineage>
</organism>
<keyword evidence="6" id="KW-0472">Membrane</keyword>
<feature type="domain" description="PDZ" evidence="7">
    <location>
        <begin position="315"/>
        <end position="394"/>
    </location>
</feature>
<keyword evidence="6" id="KW-1133">Transmembrane helix</keyword>
<dbReference type="PRINTS" id="PR00834">
    <property type="entry name" value="PROTEASES2C"/>
</dbReference>
<protein>
    <submittedName>
        <fullName evidence="8">2-alkenal reductase</fullName>
    </submittedName>
</protein>
<keyword evidence="2" id="KW-0645">Protease</keyword>
<name>A0A917Q263_9PSED</name>
<evidence type="ECO:0000256" key="6">
    <source>
        <dbReference type="SAM" id="Phobius"/>
    </source>
</evidence>
<keyword evidence="9" id="KW-1185">Reference proteome</keyword>
<dbReference type="Proteomes" id="UP000635983">
    <property type="component" value="Unassembled WGS sequence"/>
</dbReference>
<reference evidence="8" key="1">
    <citation type="journal article" date="2014" name="Int. J. Syst. Evol. Microbiol.">
        <title>Complete genome sequence of Corynebacterium casei LMG S-19264T (=DSM 44701T), isolated from a smear-ripened cheese.</title>
        <authorList>
            <consortium name="US DOE Joint Genome Institute (JGI-PGF)"/>
            <person name="Walter F."/>
            <person name="Albersmeier A."/>
            <person name="Kalinowski J."/>
            <person name="Ruckert C."/>
        </authorList>
    </citation>
    <scope>NUCLEOTIDE SEQUENCE</scope>
    <source>
        <strain evidence="8">JCM 30078</strain>
    </source>
</reference>
<dbReference type="InterPro" id="IPR051201">
    <property type="entry name" value="Chloro_Bact_Ser_Proteases"/>
</dbReference>
<dbReference type="SUPFAM" id="SSF50156">
    <property type="entry name" value="PDZ domain-like"/>
    <property type="match status" value="1"/>
</dbReference>
<evidence type="ECO:0000256" key="1">
    <source>
        <dbReference type="ARBA" id="ARBA00010541"/>
    </source>
</evidence>
<dbReference type="FunFam" id="2.40.10.10:FF:000001">
    <property type="entry name" value="Periplasmic serine protease DegS"/>
    <property type="match status" value="1"/>
</dbReference>
<keyword evidence="4" id="KW-0720">Serine protease</keyword>
<dbReference type="SUPFAM" id="SSF50494">
    <property type="entry name" value="Trypsin-like serine proteases"/>
    <property type="match status" value="1"/>
</dbReference>
<gene>
    <name evidence="8" type="ORF">GCM10009304_37490</name>
</gene>
<evidence type="ECO:0000256" key="4">
    <source>
        <dbReference type="ARBA" id="ARBA00022825"/>
    </source>
</evidence>
<dbReference type="CDD" id="cd10839">
    <property type="entry name" value="cpPDZ1_DegP-like"/>
    <property type="match status" value="1"/>
</dbReference>
<evidence type="ECO:0000259" key="7">
    <source>
        <dbReference type="PROSITE" id="PS50106"/>
    </source>
</evidence>
<feature type="transmembrane region" description="Helical" evidence="6">
    <location>
        <begin position="37"/>
        <end position="56"/>
    </location>
</feature>
<feature type="region of interest" description="Disordered" evidence="5">
    <location>
        <begin position="1"/>
        <end position="21"/>
    </location>
</feature>
<dbReference type="AlphaFoldDB" id="A0A917Q263"/>
<dbReference type="PANTHER" id="PTHR43343:SF3">
    <property type="entry name" value="PROTEASE DO-LIKE 8, CHLOROPLASTIC"/>
    <property type="match status" value="1"/>
</dbReference>
<reference evidence="8" key="2">
    <citation type="submission" date="2020-09" db="EMBL/GenBank/DDBJ databases">
        <authorList>
            <person name="Sun Q."/>
            <person name="Ohkuma M."/>
        </authorList>
    </citation>
    <scope>NUCLEOTIDE SEQUENCE</scope>
    <source>
        <strain evidence="8">JCM 30078</strain>
    </source>
</reference>
<dbReference type="GO" id="GO:0006508">
    <property type="term" value="P:proteolysis"/>
    <property type="evidence" value="ECO:0007669"/>
    <property type="project" value="UniProtKB-KW"/>
</dbReference>
<dbReference type="InterPro" id="IPR001940">
    <property type="entry name" value="Peptidase_S1C"/>
</dbReference>
<evidence type="ECO:0000256" key="2">
    <source>
        <dbReference type="ARBA" id="ARBA00022670"/>
    </source>
</evidence>
<dbReference type="SMART" id="SM00228">
    <property type="entry name" value="PDZ"/>
    <property type="match status" value="1"/>
</dbReference>
<keyword evidence="6" id="KW-0812">Transmembrane</keyword>
<dbReference type="Pfam" id="PF13180">
    <property type="entry name" value="PDZ_2"/>
    <property type="match status" value="1"/>
</dbReference>
<dbReference type="InterPro" id="IPR001478">
    <property type="entry name" value="PDZ"/>
</dbReference>
<accession>A0A917Q263</accession>
<dbReference type="InterPro" id="IPR036034">
    <property type="entry name" value="PDZ_sf"/>
</dbReference>
<dbReference type="InterPro" id="IPR009003">
    <property type="entry name" value="Peptidase_S1_PA"/>
</dbReference>
<feature type="compositionally biased region" description="Basic and acidic residues" evidence="5">
    <location>
        <begin position="1"/>
        <end position="15"/>
    </location>
</feature>
<dbReference type="GO" id="GO:0004252">
    <property type="term" value="F:serine-type endopeptidase activity"/>
    <property type="evidence" value="ECO:0007669"/>
    <property type="project" value="InterPro"/>
</dbReference>
<dbReference type="PROSITE" id="PS50106">
    <property type="entry name" value="PDZ"/>
    <property type="match status" value="1"/>
</dbReference>
<keyword evidence="3" id="KW-0378">Hydrolase</keyword>
<dbReference type="Gene3D" id="2.30.42.10">
    <property type="match status" value="1"/>
</dbReference>
<comment type="caution">
    <text evidence="8">The sequence shown here is derived from an EMBL/GenBank/DDBJ whole genome shotgun (WGS) entry which is preliminary data.</text>
</comment>